<dbReference type="AlphaFoldDB" id="A0AAQ3SU91"/>
<keyword evidence="2" id="KW-1185">Reference proteome</keyword>
<name>A0AAQ3SU91_PASNO</name>
<accession>A0AAQ3SU91</accession>
<dbReference type="EMBL" id="CP144746">
    <property type="protein sequence ID" value="WVZ60766.1"/>
    <property type="molecule type" value="Genomic_DNA"/>
</dbReference>
<gene>
    <name evidence="1" type="ORF">U9M48_010747</name>
</gene>
<organism evidence="1 2">
    <name type="scientific">Paspalum notatum var. saurae</name>
    <dbReference type="NCBI Taxonomy" id="547442"/>
    <lineage>
        <taxon>Eukaryota</taxon>
        <taxon>Viridiplantae</taxon>
        <taxon>Streptophyta</taxon>
        <taxon>Embryophyta</taxon>
        <taxon>Tracheophyta</taxon>
        <taxon>Spermatophyta</taxon>
        <taxon>Magnoliopsida</taxon>
        <taxon>Liliopsida</taxon>
        <taxon>Poales</taxon>
        <taxon>Poaceae</taxon>
        <taxon>PACMAD clade</taxon>
        <taxon>Panicoideae</taxon>
        <taxon>Andropogonodae</taxon>
        <taxon>Paspaleae</taxon>
        <taxon>Paspalinae</taxon>
        <taxon>Paspalum</taxon>
    </lineage>
</organism>
<protein>
    <submittedName>
        <fullName evidence="1">Uncharacterized protein</fullName>
    </submittedName>
</protein>
<sequence length="94" mass="10245">MPDHCRKSYPRWNDSGPECLMLLIPISKAGSKNADSGNSIELVGGGKKIGVHPISRIGLCQLSRRSVRKQCFAHPFPLSGDPGLSFDSINDYMS</sequence>
<proteinExistence type="predicted"/>
<dbReference type="Proteomes" id="UP001341281">
    <property type="component" value="Chromosome 02"/>
</dbReference>
<evidence type="ECO:0000313" key="2">
    <source>
        <dbReference type="Proteomes" id="UP001341281"/>
    </source>
</evidence>
<reference evidence="1 2" key="1">
    <citation type="submission" date="2024-02" db="EMBL/GenBank/DDBJ databases">
        <title>High-quality chromosome-scale genome assembly of Pensacola bahiagrass (Paspalum notatum Flugge var. saurae).</title>
        <authorList>
            <person name="Vega J.M."/>
            <person name="Podio M."/>
            <person name="Orjuela J."/>
            <person name="Siena L.A."/>
            <person name="Pessino S.C."/>
            <person name="Combes M.C."/>
            <person name="Mariac C."/>
            <person name="Albertini E."/>
            <person name="Pupilli F."/>
            <person name="Ortiz J.P.A."/>
            <person name="Leblanc O."/>
        </authorList>
    </citation>
    <scope>NUCLEOTIDE SEQUENCE [LARGE SCALE GENOMIC DNA]</scope>
    <source>
        <strain evidence="1">R1</strain>
        <tissue evidence="1">Leaf</tissue>
    </source>
</reference>
<evidence type="ECO:0000313" key="1">
    <source>
        <dbReference type="EMBL" id="WVZ60766.1"/>
    </source>
</evidence>